<sequence length="219" mass="24481">TIQLPIAQMGCAAGAFAINRAFEHCQYSFENNVLIVAVETSSLCFHREANRLQDFISDSLFGDGVGSVVMRGDDNCHGMKITNKKSFVIKNTESYIQYCITNNGFQFSLDKNVMYSVELVAPYMWDFIVSELGSVDNIDFFISHTGGKRILDEVERCLQLNSNTLHHSRECLRLTGNTSSVAVIDVLKRHFTERKIGDRGVLSAFGPGFTTEMAIGEWV</sequence>
<evidence type="ECO:0000259" key="4">
    <source>
        <dbReference type="Pfam" id="PF02797"/>
    </source>
</evidence>
<keyword evidence="2" id="KW-0808">Transferase</keyword>
<feature type="domain" description="Chalcone/stilbene synthase C-terminal" evidence="4">
    <location>
        <begin position="88"/>
        <end position="213"/>
    </location>
</feature>
<dbReference type="Proteomes" id="UP000448038">
    <property type="component" value="Unassembled WGS sequence"/>
</dbReference>
<feature type="non-terminal residue" evidence="5">
    <location>
        <position position="1"/>
    </location>
</feature>
<comment type="caution">
    <text evidence="5">The sequence shown here is derived from an EMBL/GenBank/DDBJ whole genome shotgun (WGS) entry which is preliminary data.</text>
</comment>
<accession>A0A844P955</accession>
<dbReference type="PANTHER" id="PTHR11877">
    <property type="entry name" value="HYDROXYMETHYLGLUTARYL-COA SYNTHASE"/>
    <property type="match status" value="1"/>
</dbReference>
<evidence type="ECO:0000256" key="2">
    <source>
        <dbReference type="ARBA" id="ARBA00022679"/>
    </source>
</evidence>
<dbReference type="Pfam" id="PF02797">
    <property type="entry name" value="Chal_sti_synt_C"/>
    <property type="match status" value="1"/>
</dbReference>
<dbReference type="GO" id="GO:0030639">
    <property type="term" value="P:polyketide biosynthetic process"/>
    <property type="evidence" value="ECO:0007669"/>
    <property type="project" value="TreeGrafter"/>
</dbReference>
<evidence type="ECO:0000256" key="1">
    <source>
        <dbReference type="ARBA" id="ARBA00005531"/>
    </source>
</evidence>
<proteinExistence type="inferred from homology"/>
<dbReference type="Gene3D" id="3.40.47.10">
    <property type="match status" value="2"/>
</dbReference>
<dbReference type="InterPro" id="IPR016039">
    <property type="entry name" value="Thiolase-like"/>
</dbReference>
<dbReference type="PANTHER" id="PTHR11877:SF99">
    <property type="entry name" value="1,3,6,8-TETRAHYDROXYNAPHTHALENE SYNTHASE"/>
    <property type="match status" value="1"/>
</dbReference>
<name>A0A844P955_ALIFS</name>
<dbReference type="EMBL" id="WOBN01000090">
    <property type="protein sequence ID" value="MUK51576.1"/>
    <property type="molecule type" value="Genomic_DNA"/>
</dbReference>
<evidence type="ECO:0000256" key="3">
    <source>
        <dbReference type="ARBA" id="ARBA00023315"/>
    </source>
</evidence>
<gene>
    <name evidence="5" type="ORF">GNP88_21115</name>
</gene>
<dbReference type="SUPFAM" id="SSF53901">
    <property type="entry name" value="Thiolase-like"/>
    <property type="match status" value="2"/>
</dbReference>
<dbReference type="AlphaFoldDB" id="A0A844P955"/>
<protein>
    <submittedName>
        <fullName evidence="5">Type III polyketide synthase</fullName>
    </submittedName>
</protein>
<dbReference type="GO" id="GO:0016747">
    <property type="term" value="F:acyltransferase activity, transferring groups other than amino-acyl groups"/>
    <property type="evidence" value="ECO:0007669"/>
    <property type="project" value="InterPro"/>
</dbReference>
<evidence type="ECO:0000313" key="6">
    <source>
        <dbReference type="Proteomes" id="UP000448038"/>
    </source>
</evidence>
<dbReference type="InterPro" id="IPR012328">
    <property type="entry name" value="Chalcone/stilbene_synt_C"/>
</dbReference>
<dbReference type="RefSeq" id="WP_301951127.1">
    <property type="nucleotide sequence ID" value="NZ_WOBN01000090.1"/>
</dbReference>
<keyword evidence="3" id="KW-0012">Acyltransferase</keyword>
<dbReference type="InterPro" id="IPR011141">
    <property type="entry name" value="Polyketide_synthase_type-III"/>
</dbReference>
<organism evidence="5 6">
    <name type="scientific">Aliivibrio fischeri</name>
    <name type="common">Vibrio fischeri</name>
    <dbReference type="NCBI Taxonomy" id="668"/>
    <lineage>
        <taxon>Bacteria</taxon>
        <taxon>Pseudomonadati</taxon>
        <taxon>Pseudomonadota</taxon>
        <taxon>Gammaproteobacteria</taxon>
        <taxon>Vibrionales</taxon>
        <taxon>Vibrionaceae</taxon>
        <taxon>Aliivibrio</taxon>
    </lineage>
</organism>
<reference evidence="5 6" key="1">
    <citation type="submission" date="2019-11" db="EMBL/GenBank/DDBJ databases">
        <title>Using colonization assays and comparative genomics to discover symbiosis behaviors and factors in Vibrio fischeri.</title>
        <authorList>
            <person name="Bongrand C."/>
            <person name="Moriano-Gutierrez S."/>
            <person name="Arevalo P."/>
            <person name="Mcfall-Ngai M."/>
            <person name="Visick K."/>
            <person name="Polz M.F."/>
            <person name="Ruby E.G."/>
        </authorList>
    </citation>
    <scope>NUCLEOTIDE SEQUENCE [LARGE SCALE GENOMIC DNA]</scope>
    <source>
        <strain evidence="6">emors.4.1</strain>
    </source>
</reference>
<evidence type="ECO:0000313" key="5">
    <source>
        <dbReference type="EMBL" id="MUK51576.1"/>
    </source>
</evidence>
<comment type="similarity">
    <text evidence="1">Belongs to the thiolase-like superfamily. Chalcone/stilbene synthases family.</text>
</comment>